<evidence type="ECO:0000313" key="3">
    <source>
        <dbReference type="Proteomes" id="UP000320209"/>
    </source>
</evidence>
<dbReference type="InterPro" id="IPR003111">
    <property type="entry name" value="Lon_prtase_N"/>
</dbReference>
<evidence type="ECO:0000313" key="2">
    <source>
        <dbReference type="EMBL" id="TQL69206.1"/>
    </source>
</evidence>
<dbReference type="EMBL" id="VFOV01000001">
    <property type="protein sequence ID" value="TQL69206.1"/>
    <property type="molecule type" value="Genomic_DNA"/>
</dbReference>
<gene>
    <name evidence="2" type="ORF">FB381_3110</name>
</gene>
<dbReference type="Pfam" id="PF02190">
    <property type="entry name" value="LON_substr_bdg"/>
    <property type="match status" value="1"/>
</dbReference>
<dbReference type="PROSITE" id="PS51787">
    <property type="entry name" value="LON_N"/>
    <property type="match status" value="1"/>
</dbReference>
<dbReference type="SMART" id="SM00464">
    <property type="entry name" value="LON"/>
    <property type="match status" value="1"/>
</dbReference>
<dbReference type="RefSeq" id="WP_141781108.1">
    <property type="nucleotide sequence ID" value="NZ_VFOV01000001.1"/>
</dbReference>
<reference evidence="2 3" key="1">
    <citation type="submission" date="2019-06" db="EMBL/GenBank/DDBJ databases">
        <title>Sequencing the genomes of 1000 actinobacteria strains.</title>
        <authorList>
            <person name="Klenk H.-P."/>
        </authorList>
    </citation>
    <scope>NUCLEOTIDE SEQUENCE [LARGE SCALE GENOMIC DNA]</scope>
    <source>
        <strain evidence="2 3">DSM 25218</strain>
    </source>
</reference>
<sequence>MTDRLPMFPLNAVLFPGVTLPLRVFEDRYRAMVNHLLMQDEEDRHFGSVAIREGYEVGESGAQSLYRVGVKLMITEAERNDDGSFDLEVLAVDRIRMDTMESSGDFPVADVEVLDEDQVDVPSTVVDTARGIFTAYRAALLEFRDDPFTGSLPKDPEFLSWTISATTPLPMPDRQALLEASDAGVRLGMAIDLLRAELRAMNVIPSLPATEVARTKWSPN</sequence>
<dbReference type="PANTHER" id="PTHR46732">
    <property type="entry name" value="ATP-DEPENDENT PROTEASE LA (LON) DOMAIN PROTEIN"/>
    <property type="match status" value="1"/>
</dbReference>
<dbReference type="OrthoDB" id="25394at2"/>
<keyword evidence="3" id="KW-1185">Reference proteome</keyword>
<comment type="caution">
    <text evidence="2">The sequence shown here is derived from an EMBL/GenBank/DDBJ whole genome shotgun (WGS) entry which is preliminary data.</text>
</comment>
<dbReference type="Gene3D" id="2.30.130.40">
    <property type="entry name" value="LON domain-like"/>
    <property type="match status" value="1"/>
</dbReference>
<evidence type="ECO:0000259" key="1">
    <source>
        <dbReference type="PROSITE" id="PS51787"/>
    </source>
</evidence>
<accession>A0A543A9S5</accession>
<dbReference type="SUPFAM" id="SSF88697">
    <property type="entry name" value="PUA domain-like"/>
    <property type="match status" value="1"/>
</dbReference>
<organism evidence="2 3">
    <name type="scientific">Nocardioides albertanoniae</name>
    <dbReference type="NCBI Taxonomy" id="1175486"/>
    <lineage>
        <taxon>Bacteria</taxon>
        <taxon>Bacillati</taxon>
        <taxon>Actinomycetota</taxon>
        <taxon>Actinomycetes</taxon>
        <taxon>Propionibacteriales</taxon>
        <taxon>Nocardioidaceae</taxon>
        <taxon>Nocardioides</taxon>
    </lineage>
</organism>
<dbReference type="Proteomes" id="UP000320209">
    <property type="component" value="Unassembled WGS sequence"/>
</dbReference>
<feature type="domain" description="Lon N-terminal" evidence="1">
    <location>
        <begin position="5"/>
        <end position="198"/>
    </location>
</feature>
<dbReference type="AlphaFoldDB" id="A0A543A9S5"/>
<name>A0A543A9S5_9ACTN</name>
<dbReference type="PANTHER" id="PTHR46732:SF8">
    <property type="entry name" value="ATP-DEPENDENT PROTEASE LA (LON) DOMAIN PROTEIN"/>
    <property type="match status" value="1"/>
</dbReference>
<dbReference type="InterPro" id="IPR015947">
    <property type="entry name" value="PUA-like_sf"/>
</dbReference>
<proteinExistence type="predicted"/>
<protein>
    <recommendedName>
        <fullName evidence="1">Lon N-terminal domain-containing protein</fullName>
    </recommendedName>
</protein>
<dbReference type="InterPro" id="IPR046336">
    <property type="entry name" value="Lon_prtase_N_sf"/>
</dbReference>